<feature type="region of interest" description="Disordered" evidence="2">
    <location>
        <begin position="1091"/>
        <end position="1110"/>
    </location>
</feature>
<feature type="compositionally biased region" description="Basic and acidic residues" evidence="2">
    <location>
        <begin position="1091"/>
        <end position="1106"/>
    </location>
</feature>
<dbReference type="PANTHER" id="PTHR47510:SF3">
    <property type="entry name" value="ENDO_EXONUCLEASE_PHOSPHATASE DOMAIN-CONTAINING PROTEIN"/>
    <property type="match status" value="1"/>
</dbReference>
<dbReference type="Proteomes" id="UP000507470">
    <property type="component" value="Unassembled WGS sequence"/>
</dbReference>
<feature type="compositionally biased region" description="Basic and acidic residues" evidence="2">
    <location>
        <begin position="1"/>
        <end position="11"/>
    </location>
</feature>
<evidence type="ECO:0000256" key="3">
    <source>
        <dbReference type="SAM" id="Phobius"/>
    </source>
</evidence>
<gene>
    <name evidence="4" type="ORF">MCOR_8244</name>
</gene>
<name>A0A6J8ALD4_MYTCO</name>
<feature type="compositionally biased region" description="Low complexity" evidence="2">
    <location>
        <begin position="14"/>
        <end position="32"/>
    </location>
</feature>
<keyword evidence="5" id="KW-1185">Reference proteome</keyword>
<dbReference type="PANTHER" id="PTHR47510">
    <property type="entry name" value="REVERSE TRANSCRIPTASE DOMAIN-CONTAINING PROTEIN"/>
    <property type="match status" value="1"/>
</dbReference>
<protein>
    <submittedName>
        <fullName evidence="4">Uncharacterized protein</fullName>
    </submittedName>
</protein>
<keyword evidence="1" id="KW-0175">Coiled coil</keyword>
<organism evidence="4 5">
    <name type="scientific">Mytilus coruscus</name>
    <name type="common">Sea mussel</name>
    <dbReference type="NCBI Taxonomy" id="42192"/>
    <lineage>
        <taxon>Eukaryota</taxon>
        <taxon>Metazoa</taxon>
        <taxon>Spiralia</taxon>
        <taxon>Lophotrochozoa</taxon>
        <taxon>Mollusca</taxon>
        <taxon>Bivalvia</taxon>
        <taxon>Autobranchia</taxon>
        <taxon>Pteriomorphia</taxon>
        <taxon>Mytilida</taxon>
        <taxon>Mytiloidea</taxon>
        <taxon>Mytilidae</taxon>
        <taxon>Mytilinae</taxon>
        <taxon>Mytilus</taxon>
    </lineage>
</organism>
<evidence type="ECO:0000256" key="1">
    <source>
        <dbReference type="SAM" id="Coils"/>
    </source>
</evidence>
<dbReference type="EMBL" id="CACVKT020001498">
    <property type="protein sequence ID" value="CAC5368803.1"/>
    <property type="molecule type" value="Genomic_DNA"/>
</dbReference>
<feature type="transmembrane region" description="Helical" evidence="3">
    <location>
        <begin position="956"/>
        <end position="976"/>
    </location>
</feature>
<sequence>MEEVLFHHDDPQSDTDSVVQSSTSPSTSHTLPSQPPIIFTTTEGQSINLSEVIKHTIASPDFVDCIGPLIANVVKASVDSALSNYVSNLEAKIEKQEQIISDLMVKNSELKESNKQMDGRVESIEIDLEELQQYGRRNSLRFHNVPLKKTELGSTDDKIVGLCKSLLGVNITVDDIDRSHIIGSINKYGNAQLICRFRNWKIKNSIFQQKRKLKNNPDKTVITEDLTQYRQYLMKKLNDARKRHEIDSFWTMDGRIFAKKTPEATKKFIGGMEDLSDLNVDLFTEHNHVLNDLMNIFCLQNVVKEATRFDHRSGRATLLDPILISEDCCATFTEVIDINRQMSDHNATKNFDWQTSLTAFEDDVDGMAVFFTEKYIEMAKNSIPTKTVTIRSSDKPWFNSEIRKEIRLRDRLHKKLRKLRTVQNTNKFKVQRNKVNNMITYAKEQFYLNANGLLDEKSNKNPKAFWSLVKKVMGNCRSTSIPPLLNPNTNEISVGEKEKADLLNSYFCNISTPSDDGVTPPDLPLRTQHSLDIDEITEDEIKDILKSLEIGKASGEDCISHQMLKYTANSSKANMTGTQFIPLMMLTYAVLPKPVQVRSTGYSNTCPAEYLPSAKDSNSCSIYIADTASLTNFLKKKRIWQDGYVQHARISIVIVGNVTDKTAPAPKDWLISYIDPSGPFYYVSWRSDFKVLSFGLLDDKPNQKVDIEIIENSSNNCTIQRTNKEITSQVVEYLTKEIRKANVTDNNQDYENIDLCFLTRFAWFIESPWYILKKYFGVPFQEFGYRCCNYFNGTVCCDDKLKEMEGYRVVPYIISVVIFCYIPLLIVRIGNLFTVFHPRHWYVSDQMDDLNDKADQTDEPNDKADQTDDPNDKADQTDDPKDKAHQTYDPNDKAVQTDDPNDKAVQTDDPNDKAVQKVDPNDKKAVQTEYVSMFGNVFFSEASTQKSELMKRKFRVVFILFLPTAIYIELCIYASAYEWKTHIQDIVEDGMLFGFTSMLGDPFDTSFLSPLGGPLGALLIYHVFGVLFLILPRDFEKDIIEKGTCHCITGFICKIAPQGCDLEGYKKFERVLKTGIYLWFNEHFWTNRRENKENDEKSRRENREKSSNSGSNEKICLNVWCNYNSNQPKSCSFLSTFGKRMFKDTLKFYKDIFNLTLQECEANFKTHTREDDNYVVYLEKEVARFVQKKVRPFYVEFGQMFFKAVIVILAYSAALIFLTNYSLAISDVLQNMTALVTSALPSIIQAQLKPELPDKRVIKYMVKCYENEEKKKEIKKFIEQM</sequence>
<keyword evidence="3" id="KW-0812">Transmembrane</keyword>
<feature type="region of interest" description="Disordered" evidence="2">
    <location>
        <begin position="851"/>
        <end position="921"/>
    </location>
</feature>
<keyword evidence="3" id="KW-1133">Transmembrane helix</keyword>
<dbReference type="OrthoDB" id="6200517at2759"/>
<feature type="coiled-coil region" evidence="1">
    <location>
        <begin position="86"/>
        <end position="134"/>
    </location>
</feature>
<accession>A0A6J8ALD4</accession>
<proteinExistence type="predicted"/>
<feature type="region of interest" description="Disordered" evidence="2">
    <location>
        <begin position="1"/>
        <end position="37"/>
    </location>
</feature>
<reference evidence="4 5" key="1">
    <citation type="submission" date="2020-06" db="EMBL/GenBank/DDBJ databases">
        <authorList>
            <person name="Li R."/>
            <person name="Bekaert M."/>
        </authorList>
    </citation>
    <scope>NUCLEOTIDE SEQUENCE [LARGE SCALE GENOMIC DNA]</scope>
    <source>
        <strain evidence="5">wild</strain>
    </source>
</reference>
<feature type="transmembrane region" description="Helical" evidence="3">
    <location>
        <begin position="1201"/>
        <end position="1223"/>
    </location>
</feature>
<feature type="transmembrane region" description="Helical" evidence="3">
    <location>
        <begin position="1007"/>
        <end position="1031"/>
    </location>
</feature>
<evidence type="ECO:0000313" key="5">
    <source>
        <dbReference type="Proteomes" id="UP000507470"/>
    </source>
</evidence>
<evidence type="ECO:0000313" key="4">
    <source>
        <dbReference type="EMBL" id="CAC5368803.1"/>
    </source>
</evidence>
<keyword evidence="3" id="KW-0472">Membrane</keyword>
<evidence type="ECO:0000256" key="2">
    <source>
        <dbReference type="SAM" id="MobiDB-lite"/>
    </source>
</evidence>
<feature type="transmembrane region" description="Helical" evidence="3">
    <location>
        <begin position="809"/>
        <end position="829"/>
    </location>
</feature>